<dbReference type="EC" id="3.6.1.-" evidence="4"/>
<dbReference type="PANTHER" id="PTHR11839:SF22">
    <property type="entry name" value="NUDIX HYDROLASE 26, CHLOROPLASTIC"/>
    <property type="match status" value="1"/>
</dbReference>
<evidence type="ECO:0000313" key="7">
    <source>
        <dbReference type="Proteomes" id="UP000323142"/>
    </source>
</evidence>
<accession>A0A5B2V4C3</accession>
<organism evidence="6 7">
    <name type="scientific">Salinarimonas soli</name>
    <dbReference type="NCBI Taxonomy" id="1638099"/>
    <lineage>
        <taxon>Bacteria</taxon>
        <taxon>Pseudomonadati</taxon>
        <taxon>Pseudomonadota</taxon>
        <taxon>Alphaproteobacteria</taxon>
        <taxon>Hyphomicrobiales</taxon>
        <taxon>Salinarimonadaceae</taxon>
        <taxon>Salinarimonas</taxon>
    </lineage>
</organism>
<dbReference type="GO" id="GO:0008893">
    <property type="term" value="F:guanosine-3',5'-bis(diphosphate) 3'-diphosphatase activity"/>
    <property type="evidence" value="ECO:0007669"/>
    <property type="project" value="TreeGrafter"/>
</dbReference>
<dbReference type="NCBIfam" id="NF001938">
    <property type="entry name" value="PRK00714.1-5"/>
    <property type="match status" value="1"/>
</dbReference>
<dbReference type="GO" id="GO:0034432">
    <property type="term" value="F:bis(5'-adenosyl)-pentaphosphatase activity"/>
    <property type="evidence" value="ECO:0007669"/>
    <property type="project" value="TreeGrafter"/>
</dbReference>
<feature type="short sequence motif" description="Nudix box" evidence="4">
    <location>
        <begin position="58"/>
        <end position="79"/>
    </location>
</feature>
<evidence type="ECO:0000256" key="3">
    <source>
        <dbReference type="ARBA" id="ARBA00022801"/>
    </source>
</evidence>
<evidence type="ECO:0000259" key="5">
    <source>
        <dbReference type="PROSITE" id="PS51462"/>
    </source>
</evidence>
<dbReference type="SUPFAM" id="SSF55811">
    <property type="entry name" value="Nudix"/>
    <property type="match status" value="1"/>
</dbReference>
<reference evidence="6 7" key="1">
    <citation type="submission" date="2019-09" db="EMBL/GenBank/DDBJ databases">
        <title>Salinarimonas rosea gen. nov., sp. nov., a new member of the a-2 subgroup of the Proteobacteria.</title>
        <authorList>
            <person name="Liu J."/>
        </authorList>
    </citation>
    <scope>NUCLEOTIDE SEQUENCE [LARGE SCALE GENOMIC DNA]</scope>
    <source>
        <strain evidence="6 7">BN140002</strain>
    </source>
</reference>
<dbReference type="InterPro" id="IPR000086">
    <property type="entry name" value="NUDIX_hydrolase_dom"/>
</dbReference>
<dbReference type="Pfam" id="PF00293">
    <property type="entry name" value="NUDIX"/>
    <property type="match status" value="1"/>
</dbReference>
<comment type="similarity">
    <text evidence="4">Belongs to the Nudix hydrolase family. RppH subfamily.</text>
</comment>
<evidence type="ECO:0000256" key="1">
    <source>
        <dbReference type="ARBA" id="ARBA00001936"/>
    </source>
</evidence>
<dbReference type="Proteomes" id="UP000323142">
    <property type="component" value="Unassembled WGS sequence"/>
</dbReference>
<proteinExistence type="inferred from homology"/>
<dbReference type="EMBL" id="VUOA01000048">
    <property type="protein sequence ID" value="KAA2234353.1"/>
    <property type="molecule type" value="Genomic_DNA"/>
</dbReference>
<dbReference type="PROSITE" id="PS00893">
    <property type="entry name" value="NUDIX_BOX"/>
    <property type="match status" value="1"/>
</dbReference>
<keyword evidence="3 4" id="KW-0378">Hydrolase</keyword>
<dbReference type="Gene3D" id="3.90.79.10">
    <property type="entry name" value="Nucleoside Triphosphate Pyrophosphohydrolase"/>
    <property type="match status" value="1"/>
</dbReference>
<keyword evidence="7" id="KW-1185">Reference proteome</keyword>
<comment type="cofactor">
    <cofactor evidence="2">
        <name>Mg(2+)</name>
        <dbReference type="ChEBI" id="CHEBI:18420"/>
    </cofactor>
</comment>
<dbReference type="GO" id="GO:0019693">
    <property type="term" value="P:ribose phosphate metabolic process"/>
    <property type="evidence" value="ECO:0007669"/>
    <property type="project" value="TreeGrafter"/>
</dbReference>
<protein>
    <recommendedName>
        <fullName evidence="4">RNA pyrophosphohydrolase</fullName>
        <ecNumber evidence="4">3.6.1.-</ecNumber>
    </recommendedName>
    <alternativeName>
        <fullName evidence="4">(Di)nucleoside polyphosphate hydrolase</fullName>
    </alternativeName>
</protein>
<dbReference type="InterPro" id="IPR015797">
    <property type="entry name" value="NUDIX_hydrolase-like_dom_sf"/>
</dbReference>
<comment type="function">
    <text evidence="4">Accelerates the degradation of transcripts by removing pyrophosphate from the 5'-end of triphosphorylated RNA, leading to a more labile monophosphorylated state that can stimulate subsequent ribonuclease cleavage.</text>
</comment>
<dbReference type="InterPro" id="IPR020084">
    <property type="entry name" value="NUDIX_hydrolase_CS"/>
</dbReference>
<dbReference type="InterPro" id="IPR020476">
    <property type="entry name" value="Nudix_hydrolase"/>
</dbReference>
<dbReference type="InterPro" id="IPR022927">
    <property type="entry name" value="RppH"/>
</dbReference>
<dbReference type="RefSeq" id="WP_149822122.1">
    <property type="nucleotide sequence ID" value="NZ_VUOA01000048.1"/>
</dbReference>
<reference evidence="6 7" key="2">
    <citation type="submission" date="2019-09" db="EMBL/GenBank/DDBJ databases">
        <authorList>
            <person name="Jin C."/>
        </authorList>
    </citation>
    <scope>NUCLEOTIDE SEQUENCE [LARGE SCALE GENOMIC DNA]</scope>
    <source>
        <strain evidence="6 7">BN140002</strain>
    </source>
</reference>
<dbReference type="PROSITE" id="PS51462">
    <property type="entry name" value="NUDIX"/>
    <property type="match status" value="1"/>
</dbReference>
<evidence type="ECO:0000256" key="2">
    <source>
        <dbReference type="ARBA" id="ARBA00001946"/>
    </source>
</evidence>
<dbReference type="CDD" id="cd03671">
    <property type="entry name" value="NUDIX_Ap4A_hydrolase_plant_like"/>
    <property type="match status" value="1"/>
</dbReference>
<dbReference type="GO" id="GO:0006753">
    <property type="term" value="P:nucleoside phosphate metabolic process"/>
    <property type="evidence" value="ECO:0007669"/>
    <property type="project" value="TreeGrafter"/>
</dbReference>
<dbReference type="OrthoDB" id="9816040at2"/>
<comment type="cofactor">
    <cofactor evidence="4">
        <name>a divalent metal cation</name>
        <dbReference type="ChEBI" id="CHEBI:60240"/>
    </cofactor>
</comment>
<feature type="domain" description="Nudix hydrolase" evidence="5">
    <location>
        <begin position="17"/>
        <end position="169"/>
    </location>
</feature>
<gene>
    <name evidence="4" type="primary">rppH</name>
    <name evidence="4" type="synonym">nudH</name>
    <name evidence="6" type="ORF">F0L46_23865</name>
</gene>
<evidence type="ECO:0000256" key="4">
    <source>
        <dbReference type="HAMAP-Rule" id="MF_00298"/>
    </source>
</evidence>
<dbReference type="PANTHER" id="PTHR11839">
    <property type="entry name" value="UDP/ADP-SUGAR PYROPHOSPHATASE"/>
    <property type="match status" value="1"/>
</dbReference>
<comment type="caution">
    <text evidence="6">The sequence shown here is derived from an EMBL/GenBank/DDBJ whole genome shotgun (WGS) entry which is preliminary data.</text>
</comment>
<dbReference type="PRINTS" id="PR00502">
    <property type="entry name" value="NUDIXFAMILY"/>
</dbReference>
<dbReference type="AlphaFoldDB" id="A0A5B2V4C3"/>
<comment type="cofactor">
    <cofactor evidence="1">
        <name>Mn(2+)</name>
        <dbReference type="ChEBI" id="CHEBI:29035"/>
    </cofactor>
</comment>
<dbReference type="HAMAP" id="MF_00298">
    <property type="entry name" value="Nudix_RppH"/>
    <property type="match status" value="1"/>
</dbReference>
<sequence length="178" mass="20486">MTTNRKAARHVDIDALPYRACVGVALFNRDGLVFVGRRKSEAGPEHVGGGYAWQMPQGGIDPGEDPYNAALRELHEETNVRTVRFMAEVEDWLNYDLPRDVAGRAWKGRYRGQSQKWFAFRFLGESDEIDIRCPAGHRPEFDEWRWERLERLPELIIPFKRAVYERVAAEFAPLAVPA</sequence>
<name>A0A5B2V4C3_9HYPH</name>
<evidence type="ECO:0000313" key="6">
    <source>
        <dbReference type="EMBL" id="KAA2234353.1"/>
    </source>
</evidence>